<comment type="caution">
    <text evidence="1">The sequence shown here is derived from an EMBL/GenBank/DDBJ whole genome shotgun (WGS) entry which is preliminary data.</text>
</comment>
<dbReference type="EMBL" id="BQNB010016543">
    <property type="protein sequence ID" value="GJT52949.1"/>
    <property type="molecule type" value="Genomic_DNA"/>
</dbReference>
<evidence type="ECO:0000313" key="1">
    <source>
        <dbReference type="EMBL" id="GJT52949.1"/>
    </source>
</evidence>
<reference evidence="1" key="2">
    <citation type="submission" date="2022-01" db="EMBL/GenBank/DDBJ databases">
        <authorList>
            <person name="Yamashiro T."/>
            <person name="Shiraishi A."/>
            <person name="Satake H."/>
            <person name="Nakayama K."/>
        </authorList>
    </citation>
    <scope>NUCLEOTIDE SEQUENCE</scope>
</reference>
<keyword evidence="2" id="KW-1185">Reference proteome</keyword>
<evidence type="ECO:0000313" key="2">
    <source>
        <dbReference type="Proteomes" id="UP001151760"/>
    </source>
</evidence>
<protein>
    <submittedName>
        <fullName evidence="1">Uncharacterized protein</fullName>
    </submittedName>
</protein>
<reference evidence="1" key="1">
    <citation type="journal article" date="2022" name="Int. J. Mol. Sci.">
        <title>Draft Genome of Tanacetum Coccineum: Genomic Comparison of Closely Related Tanacetum-Family Plants.</title>
        <authorList>
            <person name="Yamashiro T."/>
            <person name="Shiraishi A."/>
            <person name="Nakayama K."/>
            <person name="Satake H."/>
        </authorList>
    </citation>
    <scope>NUCLEOTIDE SEQUENCE</scope>
</reference>
<organism evidence="1 2">
    <name type="scientific">Tanacetum coccineum</name>
    <dbReference type="NCBI Taxonomy" id="301880"/>
    <lineage>
        <taxon>Eukaryota</taxon>
        <taxon>Viridiplantae</taxon>
        <taxon>Streptophyta</taxon>
        <taxon>Embryophyta</taxon>
        <taxon>Tracheophyta</taxon>
        <taxon>Spermatophyta</taxon>
        <taxon>Magnoliopsida</taxon>
        <taxon>eudicotyledons</taxon>
        <taxon>Gunneridae</taxon>
        <taxon>Pentapetalae</taxon>
        <taxon>asterids</taxon>
        <taxon>campanulids</taxon>
        <taxon>Asterales</taxon>
        <taxon>Asteraceae</taxon>
        <taxon>Asteroideae</taxon>
        <taxon>Anthemideae</taxon>
        <taxon>Anthemidinae</taxon>
        <taxon>Tanacetum</taxon>
    </lineage>
</organism>
<proteinExistence type="predicted"/>
<sequence length="86" mass="9215">MTDCVTGYAVIDATQRKHVKHDIKCAAYVISGLGQTMNAEVDIGLDGGRDKPLRPADVLLYSLDGGLDVCVCGSDWIFTLDANRDG</sequence>
<accession>A0ABQ5EQ47</accession>
<name>A0ABQ5EQ47_9ASTR</name>
<gene>
    <name evidence="1" type="ORF">Tco_0988003</name>
</gene>
<dbReference type="Proteomes" id="UP001151760">
    <property type="component" value="Unassembled WGS sequence"/>
</dbReference>